<dbReference type="Gene3D" id="3.40.630.10">
    <property type="entry name" value="Zn peptidases"/>
    <property type="match status" value="2"/>
</dbReference>
<dbReference type="AlphaFoldDB" id="A0A9N9XBQ0"/>
<evidence type="ECO:0000256" key="7">
    <source>
        <dbReference type="ARBA" id="ARBA00022801"/>
    </source>
</evidence>
<dbReference type="GO" id="GO:0004181">
    <property type="term" value="F:metallocarboxypeptidase activity"/>
    <property type="evidence" value="ECO:0007669"/>
    <property type="project" value="InterPro"/>
</dbReference>
<protein>
    <recommendedName>
        <fullName evidence="13">Peptidase M14 domain-containing protein</fullName>
    </recommendedName>
</protein>
<feature type="chain" id="PRO_5040365092" description="Peptidase M14 domain-containing protein" evidence="12">
    <location>
        <begin position="19"/>
        <end position="458"/>
    </location>
</feature>
<feature type="signal peptide" evidence="12">
    <location>
        <begin position="1"/>
        <end position="18"/>
    </location>
</feature>
<feature type="domain" description="Peptidase M14" evidence="13">
    <location>
        <begin position="73"/>
        <end position="423"/>
    </location>
</feature>
<evidence type="ECO:0000256" key="12">
    <source>
        <dbReference type="SAM" id="SignalP"/>
    </source>
</evidence>
<organism evidence="14 15">
    <name type="scientific">Diabrotica balteata</name>
    <name type="common">Banded cucumber beetle</name>
    <dbReference type="NCBI Taxonomy" id="107213"/>
    <lineage>
        <taxon>Eukaryota</taxon>
        <taxon>Metazoa</taxon>
        <taxon>Ecdysozoa</taxon>
        <taxon>Arthropoda</taxon>
        <taxon>Hexapoda</taxon>
        <taxon>Insecta</taxon>
        <taxon>Pterygota</taxon>
        <taxon>Neoptera</taxon>
        <taxon>Endopterygota</taxon>
        <taxon>Coleoptera</taxon>
        <taxon>Polyphaga</taxon>
        <taxon>Cucujiformia</taxon>
        <taxon>Chrysomeloidea</taxon>
        <taxon>Chrysomelidae</taxon>
        <taxon>Galerucinae</taxon>
        <taxon>Diabroticina</taxon>
        <taxon>Diabroticites</taxon>
        <taxon>Diabrotica</taxon>
    </lineage>
</organism>
<evidence type="ECO:0000256" key="6">
    <source>
        <dbReference type="ARBA" id="ARBA00022729"/>
    </source>
</evidence>
<dbReference type="Pfam" id="PF02244">
    <property type="entry name" value="Propep_M14"/>
    <property type="match status" value="1"/>
</dbReference>
<evidence type="ECO:0000256" key="10">
    <source>
        <dbReference type="ARBA" id="ARBA00023157"/>
    </source>
</evidence>
<dbReference type="PANTHER" id="PTHR11705">
    <property type="entry name" value="PROTEASE FAMILY M14 CARBOXYPEPTIDASE A,B"/>
    <property type="match status" value="1"/>
</dbReference>
<evidence type="ECO:0000256" key="5">
    <source>
        <dbReference type="ARBA" id="ARBA00022723"/>
    </source>
</evidence>
<evidence type="ECO:0000256" key="3">
    <source>
        <dbReference type="ARBA" id="ARBA00022645"/>
    </source>
</evidence>
<dbReference type="Gene3D" id="3.30.70.340">
    <property type="entry name" value="Metallocarboxypeptidase-like"/>
    <property type="match status" value="1"/>
</dbReference>
<dbReference type="FunFam" id="3.40.630.10:FF:000084">
    <property type="entry name" value="Carboxypeptidase B2"/>
    <property type="match status" value="1"/>
</dbReference>
<comment type="caution">
    <text evidence="11">Lacks conserved residue(s) required for the propagation of feature annotation.</text>
</comment>
<dbReference type="Pfam" id="PF00246">
    <property type="entry name" value="Peptidase_M14"/>
    <property type="match status" value="2"/>
</dbReference>
<evidence type="ECO:0000256" key="2">
    <source>
        <dbReference type="ARBA" id="ARBA00005988"/>
    </source>
</evidence>
<dbReference type="PROSITE" id="PS52035">
    <property type="entry name" value="PEPTIDASE_M14"/>
    <property type="match status" value="1"/>
</dbReference>
<keyword evidence="9" id="KW-0482">Metalloprotease</keyword>
<comment type="cofactor">
    <cofactor evidence="1">
        <name>Zn(2+)</name>
        <dbReference type="ChEBI" id="CHEBI:29105"/>
    </cofactor>
</comment>
<evidence type="ECO:0000259" key="13">
    <source>
        <dbReference type="PROSITE" id="PS52035"/>
    </source>
</evidence>
<dbReference type="PANTHER" id="PTHR11705:SF153">
    <property type="entry name" value="ZINC CARBOXYPEPTIDASE A 1-LIKE PROTEIN"/>
    <property type="match status" value="1"/>
</dbReference>
<keyword evidence="4" id="KW-0645">Protease</keyword>
<evidence type="ECO:0000256" key="8">
    <source>
        <dbReference type="ARBA" id="ARBA00022833"/>
    </source>
</evidence>
<keyword evidence="10" id="KW-1015">Disulfide bond</keyword>
<evidence type="ECO:0000313" key="15">
    <source>
        <dbReference type="Proteomes" id="UP001153709"/>
    </source>
</evidence>
<gene>
    <name evidence="14" type="ORF">DIABBA_LOCUS6239</name>
</gene>
<keyword evidence="6 12" id="KW-0732">Signal</keyword>
<keyword evidence="15" id="KW-1185">Reference proteome</keyword>
<dbReference type="GO" id="GO:0006508">
    <property type="term" value="P:proteolysis"/>
    <property type="evidence" value="ECO:0007669"/>
    <property type="project" value="UniProtKB-KW"/>
</dbReference>
<evidence type="ECO:0000256" key="1">
    <source>
        <dbReference type="ARBA" id="ARBA00001947"/>
    </source>
</evidence>
<comment type="similarity">
    <text evidence="2 11">Belongs to the peptidase M14 family.</text>
</comment>
<dbReference type="InterPro" id="IPR036990">
    <property type="entry name" value="M14A-like_propep"/>
</dbReference>
<dbReference type="EMBL" id="OU898279">
    <property type="protein sequence ID" value="CAG9832794.1"/>
    <property type="molecule type" value="Genomic_DNA"/>
</dbReference>
<dbReference type="GO" id="GO:0008270">
    <property type="term" value="F:zinc ion binding"/>
    <property type="evidence" value="ECO:0007669"/>
    <property type="project" value="InterPro"/>
</dbReference>
<evidence type="ECO:0000256" key="4">
    <source>
        <dbReference type="ARBA" id="ARBA00022670"/>
    </source>
</evidence>
<dbReference type="Proteomes" id="UP001153709">
    <property type="component" value="Chromosome 4"/>
</dbReference>
<name>A0A9N9XBQ0_DIABA</name>
<dbReference type="SUPFAM" id="SSF53187">
    <property type="entry name" value="Zn-dependent exopeptidases"/>
    <property type="match status" value="2"/>
</dbReference>
<keyword evidence="8" id="KW-0862">Zinc</keyword>
<keyword evidence="7" id="KW-0378">Hydrolase</keyword>
<reference evidence="14" key="1">
    <citation type="submission" date="2022-01" db="EMBL/GenBank/DDBJ databases">
        <authorList>
            <person name="King R."/>
        </authorList>
    </citation>
    <scope>NUCLEOTIDE SEQUENCE</scope>
</reference>
<dbReference type="SMART" id="SM00631">
    <property type="entry name" value="Zn_pept"/>
    <property type="match status" value="1"/>
</dbReference>
<dbReference type="OrthoDB" id="3626597at2759"/>
<dbReference type="GO" id="GO:0005615">
    <property type="term" value="C:extracellular space"/>
    <property type="evidence" value="ECO:0007669"/>
    <property type="project" value="TreeGrafter"/>
</dbReference>
<proteinExistence type="inferred from homology"/>
<dbReference type="InterPro" id="IPR003146">
    <property type="entry name" value="M14A_act_pep"/>
</dbReference>
<dbReference type="SUPFAM" id="SSF54897">
    <property type="entry name" value="Protease propeptides/inhibitors"/>
    <property type="match status" value="1"/>
</dbReference>
<accession>A0A9N9XBQ0</accession>
<sequence>MKVTLVFILASLMSLSSAVVRYDNYTLYKLSPKTVYELEILQILQKSSEYKLDFWKDTHILGIPIKVLVSPLDKYNFEEINSWLKKLANDYPDTVNLIKGGTSFEKRDILGVKVSFGKQKGRRSVWLDSQMHAREWISGATTTFILNEILNSKEPAVRAIAESHDWYIFPVINPDGYEYSHTTDRLWRKTRSDYGQSCKETKERSKEEANYDPCPGPAAFSVVETNSLSEHMSKVADSPVINPDEYEYSHTTDRLWRKTSIDYNQSCKGTDPNRNWGYKWNEERVNNDPCSTLYPGPAAFSEIETRSLSEYMSKVADEILVFITFHSHGQLILLPYGHTPQHLDNYDEAYSVAAKAAESLAVRYGTQYNIGNIAETSLGKFIDIYWYIQSKNFDTTFFLKHDMKIITIITLLYKVLTLYNVDQLSWLLPLSRSSPCSKREFVRLIKNCVTSETFFGWC</sequence>
<evidence type="ECO:0000313" key="14">
    <source>
        <dbReference type="EMBL" id="CAG9832794.1"/>
    </source>
</evidence>
<keyword evidence="5" id="KW-0479">Metal-binding</keyword>
<evidence type="ECO:0000256" key="11">
    <source>
        <dbReference type="PROSITE-ProRule" id="PRU01379"/>
    </source>
</evidence>
<dbReference type="InterPro" id="IPR000834">
    <property type="entry name" value="Peptidase_M14"/>
</dbReference>
<dbReference type="PRINTS" id="PR00765">
    <property type="entry name" value="CRBOXYPTASEA"/>
</dbReference>
<keyword evidence="3" id="KW-0121">Carboxypeptidase</keyword>
<evidence type="ECO:0000256" key="9">
    <source>
        <dbReference type="ARBA" id="ARBA00023049"/>
    </source>
</evidence>